<keyword evidence="2" id="KW-0547">Nucleotide-binding</keyword>
<keyword evidence="2" id="KW-0067">ATP-binding</keyword>
<proteinExistence type="predicted"/>
<dbReference type="Gene3D" id="3.40.50.300">
    <property type="entry name" value="P-loop containing nucleotide triphosphate hydrolases"/>
    <property type="match status" value="1"/>
</dbReference>
<keyword evidence="3" id="KW-1185">Reference proteome</keyword>
<dbReference type="InterPro" id="IPR027417">
    <property type="entry name" value="P-loop_NTPase"/>
</dbReference>
<name>A0ABS1R9F1_9SPHI</name>
<evidence type="ECO:0000313" key="3">
    <source>
        <dbReference type="Proteomes" id="UP000625283"/>
    </source>
</evidence>
<dbReference type="PROSITE" id="PS51192">
    <property type="entry name" value="HELICASE_ATP_BIND_1"/>
    <property type="match status" value="1"/>
</dbReference>
<dbReference type="PANTHER" id="PTHR47396:SF1">
    <property type="entry name" value="ATP-DEPENDENT HELICASE IRC3-RELATED"/>
    <property type="match status" value="1"/>
</dbReference>
<feature type="domain" description="Helicase ATP-binding" evidence="1">
    <location>
        <begin position="25"/>
        <end position="145"/>
    </location>
</feature>
<keyword evidence="2" id="KW-0378">Hydrolase</keyword>
<dbReference type="InterPro" id="IPR050742">
    <property type="entry name" value="Helicase_Restrict-Modif_Enz"/>
</dbReference>
<accession>A0ABS1R9F1</accession>
<dbReference type="InterPro" id="IPR014001">
    <property type="entry name" value="Helicase_ATP-bd"/>
</dbReference>
<dbReference type="GO" id="GO:0004386">
    <property type="term" value="F:helicase activity"/>
    <property type="evidence" value="ECO:0007669"/>
    <property type="project" value="UniProtKB-KW"/>
</dbReference>
<dbReference type="Pfam" id="PF04851">
    <property type="entry name" value="ResIII"/>
    <property type="match status" value="1"/>
</dbReference>
<sequence>MSVFSDRIQFKYPWRSYQKRVLDALDEHLSDEHLHVIAPPGSGKTVLGLEVMLRIGTPTLILAPTIAIRNQWIQRFCELFLQEDNEPDWITCSIHEPKLITVATYQSLHAACDNKKEELIVVDYTHEYDVIERKKSNFLNLGKVV</sequence>
<dbReference type="Proteomes" id="UP000625283">
    <property type="component" value="Unassembled WGS sequence"/>
</dbReference>
<organism evidence="2 3">
    <name type="scientific">Sphingobacterium faecale</name>
    <dbReference type="NCBI Taxonomy" id="2803775"/>
    <lineage>
        <taxon>Bacteria</taxon>
        <taxon>Pseudomonadati</taxon>
        <taxon>Bacteroidota</taxon>
        <taxon>Sphingobacteriia</taxon>
        <taxon>Sphingobacteriales</taxon>
        <taxon>Sphingobacteriaceae</taxon>
        <taxon>Sphingobacterium</taxon>
    </lineage>
</organism>
<gene>
    <name evidence="2" type="ORF">JKG61_21475</name>
</gene>
<evidence type="ECO:0000259" key="1">
    <source>
        <dbReference type="PROSITE" id="PS51192"/>
    </source>
</evidence>
<keyword evidence="2" id="KW-0347">Helicase</keyword>
<dbReference type="EMBL" id="JAERTY010000015">
    <property type="protein sequence ID" value="MBL1411343.1"/>
    <property type="molecule type" value="Genomic_DNA"/>
</dbReference>
<dbReference type="SUPFAM" id="SSF52540">
    <property type="entry name" value="P-loop containing nucleoside triphosphate hydrolases"/>
    <property type="match status" value="1"/>
</dbReference>
<dbReference type="InterPro" id="IPR006935">
    <property type="entry name" value="Helicase/UvrB_N"/>
</dbReference>
<reference evidence="2 3" key="1">
    <citation type="submission" date="2021-01" db="EMBL/GenBank/DDBJ databases">
        <title>C459-1 draft genome sequence.</title>
        <authorList>
            <person name="Zhang X.-F."/>
        </authorList>
    </citation>
    <scope>NUCLEOTIDE SEQUENCE [LARGE SCALE GENOMIC DNA]</scope>
    <source>
        <strain evidence="3">C459-1</strain>
    </source>
</reference>
<dbReference type="PANTHER" id="PTHR47396">
    <property type="entry name" value="TYPE I RESTRICTION ENZYME ECOKI R PROTEIN"/>
    <property type="match status" value="1"/>
</dbReference>
<dbReference type="RefSeq" id="WP_202105067.1">
    <property type="nucleotide sequence ID" value="NZ_JAERTY010000015.1"/>
</dbReference>
<evidence type="ECO:0000313" key="2">
    <source>
        <dbReference type="EMBL" id="MBL1411343.1"/>
    </source>
</evidence>
<protein>
    <submittedName>
        <fullName evidence="2">DEAD/DEAH box helicase family protein</fullName>
    </submittedName>
</protein>
<comment type="caution">
    <text evidence="2">The sequence shown here is derived from an EMBL/GenBank/DDBJ whole genome shotgun (WGS) entry which is preliminary data.</text>
</comment>